<dbReference type="PANTHER" id="PTHR42951:SF17">
    <property type="entry name" value="METALLO-BETA-LACTAMASE DOMAIN-CONTAINING PROTEIN"/>
    <property type="match status" value="1"/>
</dbReference>
<comment type="catalytic activity">
    <reaction evidence="1">
        <text>3',5'-cyclic CMP + H2O = CMP + H(+)</text>
        <dbReference type="Rhea" id="RHEA:72675"/>
        <dbReference type="ChEBI" id="CHEBI:15377"/>
        <dbReference type="ChEBI" id="CHEBI:15378"/>
        <dbReference type="ChEBI" id="CHEBI:58003"/>
        <dbReference type="ChEBI" id="CHEBI:60377"/>
    </reaction>
    <physiologicalReaction direction="left-to-right" evidence="1">
        <dbReference type="Rhea" id="RHEA:72676"/>
    </physiologicalReaction>
</comment>
<sequence>MRTVIANVVFLGEPGSEHWVLVDAGVATFADNIAEAARQRFGSAAPQAIILTHGHFDHVGSLQALLQKWHVPVYAHERELPYVTGKAAYPPPDPTVGGGLMADLAGLYPNEPIDIGASARALPADGTIPGLPQWRWIATPGHTAGHVSLFRDRDRTLLAGDAFITVKQESAFAVLTQLREIHGPPTYFTPDWEAARDSVERLEALRPETAVTGHGLPMSGEALRAGLAMLARDFVRMAVPEHGRYVGTIRS</sequence>
<proteinExistence type="predicted"/>
<evidence type="ECO:0000256" key="2">
    <source>
        <dbReference type="ARBA" id="ARBA00034301"/>
    </source>
</evidence>
<evidence type="ECO:0000313" key="5">
    <source>
        <dbReference type="EMBL" id="MFC0213138.1"/>
    </source>
</evidence>
<comment type="catalytic activity">
    <reaction evidence="3">
        <text>3',5'-cyclic UMP + H2O = UMP + H(+)</text>
        <dbReference type="Rhea" id="RHEA:70575"/>
        <dbReference type="ChEBI" id="CHEBI:15377"/>
        <dbReference type="ChEBI" id="CHEBI:15378"/>
        <dbReference type="ChEBI" id="CHEBI:57865"/>
        <dbReference type="ChEBI" id="CHEBI:184387"/>
    </reaction>
    <physiologicalReaction direction="left-to-right" evidence="3">
        <dbReference type="Rhea" id="RHEA:70576"/>
    </physiologicalReaction>
</comment>
<dbReference type="Pfam" id="PF00753">
    <property type="entry name" value="Lactamase_B"/>
    <property type="match status" value="1"/>
</dbReference>
<accession>A0ABV6DKK1</accession>
<comment type="function">
    <text evidence="2">Counteracts the endogenous Pycsar antiviral defense system. Phosphodiesterase that enables metal-dependent hydrolysis of host cyclic nucleotide Pycsar defense signals such as cCMP and cUMP.</text>
</comment>
<gene>
    <name evidence="5" type="ORF">ACFFK0_11850</name>
</gene>
<evidence type="ECO:0000256" key="3">
    <source>
        <dbReference type="ARBA" id="ARBA00048505"/>
    </source>
</evidence>
<dbReference type="SUPFAM" id="SSF56281">
    <property type="entry name" value="Metallo-hydrolase/oxidoreductase"/>
    <property type="match status" value="1"/>
</dbReference>
<dbReference type="Proteomes" id="UP001589776">
    <property type="component" value="Unassembled WGS sequence"/>
</dbReference>
<evidence type="ECO:0000313" key="6">
    <source>
        <dbReference type="Proteomes" id="UP001589776"/>
    </source>
</evidence>
<feature type="domain" description="Metallo-beta-lactamase" evidence="4">
    <location>
        <begin position="5"/>
        <end position="214"/>
    </location>
</feature>
<dbReference type="RefSeq" id="WP_377470481.1">
    <property type="nucleotide sequence ID" value="NZ_JBHLWN010000046.1"/>
</dbReference>
<reference evidence="5 6" key="1">
    <citation type="submission" date="2024-09" db="EMBL/GenBank/DDBJ databases">
        <authorList>
            <person name="Sun Q."/>
            <person name="Mori K."/>
        </authorList>
    </citation>
    <scope>NUCLEOTIDE SEQUENCE [LARGE SCALE GENOMIC DNA]</scope>
    <source>
        <strain evidence="5 6">CCM 7759</strain>
    </source>
</reference>
<evidence type="ECO:0000259" key="4">
    <source>
        <dbReference type="SMART" id="SM00849"/>
    </source>
</evidence>
<dbReference type="InterPro" id="IPR001279">
    <property type="entry name" value="Metallo-B-lactamas"/>
</dbReference>
<dbReference type="Gene3D" id="3.60.15.10">
    <property type="entry name" value="Ribonuclease Z/Hydroxyacylglutathione hydrolase-like"/>
    <property type="match status" value="1"/>
</dbReference>
<keyword evidence="6" id="KW-1185">Reference proteome</keyword>
<dbReference type="EMBL" id="JBHLWN010000046">
    <property type="protein sequence ID" value="MFC0213138.1"/>
    <property type="molecule type" value="Genomic_DNA"/>
</dbReference>
<dbReference type="InterPro" id="IPR050855">
    <property type="entry name" value="NDM-1-like"/>
</dbReference>
<dbReference type="PANTHER" id="PTHR42951">
    <property type="entry name" value="METALLO-BETA-LACTAMASE DOMAIN-CONTAINING"/>
    <property type="match status" value="1"/>
</dbReference>
<protein>
    <submittedName>
        <fullName evidence="5">MBL fold metallo-hydrolase</fullName>
    </submittedName>
</protein>
<dbReference type="InterPro" id="IPR036866">
    <property type="entry name" value="RibonucZ/Hydroxyglut_hydro"/>
</dbReference>
<comment type="caution">
    <text evidence="5">The sequence shown here is derived from an EMBL/GenBank/DDBJ whole genome shotgun (WGS) entry which is preliminary data.</text>
</comment>
<evidence type="ECO:0000256" key="1">
    <source>
        <dbReference type="ARBA" id="ARBA00034221"/>
    </source>
</evidence>
<dbReference type="CDD" id="cd07721">
    <property type="entry name" value="yflN-like_MBL-fold"/>
    <property type="match status" value="1"/>
</dbReference>
<organism evidence="5 6">
    <name type="scientific">Paenibacillus chartarius</name>
    <dbReference type="NCBI Taxonomy" id="747481"/>
    <lineage>
        <taxon>Bacteria</taxon>
        <taxon>Bacillati</taxon>
        <taxon>Bacillota</taxon>
        <taxon>Bacilli</taxon>
        <taxon>Bacillales</taxon>
        <taxon>Paenibacillaceae</taxon>
        <taxon>Paenibacillus</taxon>
    </lineage>
</organism>
<name>A0ABV6DKK1_9BACL</name>
<dbReference type="SMART" id="SM00849">
    <property type="entry name" value="Lactamase_B"/>
    <property type="match status" value="1"/>
</dbReference>